<evidence type="ECO:0000256" key="3">
    <source>
        <dbReference type="SAM" id="SignalP"/>
    </source>
</evidence>
<dbReference type="EMBL" id="GL732732">
    <property type="protein sequence ID" value="EFX65751.1"/>
    <property type="molecule type" value="Genomic_DNA"/>
</dbReference>
<dbReference type="GO" id="GO:0043410">
    <property type="term" value="P:positive regulation of MAPK cascade"/>
    <property type="evidence" value="ECO:0000318"/>
    <property type="project" value="GO_Central"/>
</dbReference>
<gene>
    <name evidence="4" type="ORF">DAPPUDRAFT_264276</name>
</gene>
<dbReference type="GO" id="GO:0030297">
    <property type="term" value="F:transmembrane receptor protein tyrosine kinase activator activity"/>
    <property type="evidence" value="ECO:0000318"/>
    <property type="project" value="GO_Central"/>
</dbReference>
<keyword evidence="5" id="KW-1185">Reference proteome</keyword>
<feature type="chain" id="PRO_5003242074" description="Chitin-binding type-2 domain-containing protein" evidence="3">
    <location>
        <begin position="18"/>
        <end position="212"/>
    </location>
</feature>
<dbReference type="CDD" id="cd00112">
    <property type="entry name" value="LDLa"/>
    <property type="match status" value="1"/>
</dbReference>
<dbReference type="InterPro" id="IPR036055">
    <property type="entry name" value="LDL_receptor-like_sf"/>
</dbReference>
<evidence type="ECO:0000256" key="1">
    <source>
        <dbReference type="ARBA" id="ARBA00023157"/>
    </source>
</evidence>
<evidence type="ECO:0000313" key="5">
    <source>
        <dbReference type="Proteomes" id="UP000000305"/>
    </source>
</evidence>
<feature type="signal peptide" evidence="3">
    <location>
        <begin position="1"/>
        <end position="17"/>
    </location>
</feature>
<evidence type="ECO:0000313" key="4">
    <source>
        <dbReference type="EMBL" id="EFX65751.1"/>
    </source>
</evidence>
<dbReference type="AlphaFoldDB" id="E9HR92"/>
<dbReference type="InterPro" id="IPR023415">
    <property type="entry name" value="LDLR_class-A_CS"/>
</dbReference>
<keyword evidence="1" id="KW-1015">Disulfide bond</keyword>
<organism evidence="4 5">
    <name type="scientific">Daphnia pulex</name>
    <name type="common">Water flea</name>
    <dbReference type="NCBI Taxonomy" id="6669"/>
    <lineage>
        <taxon>Eukaryota</taxon>
        <taxon>Metazoa</taxon>
        <taxon>Ecdysozoa</taxon>
        <taxon>Arthropoda</taxon>
        <taxon>Crustacea</taxon>
        <taxon>Branchiopoda</taxon>
        <taxon>Diplostraca</taxon>
        <taxon>Cladocera</taxon>
        <taxon>Anomopoda</taxon>
        <taxon>Daphniidae</taxon>
        <taxon>Daphnia</taxon>
    </lineage>
</organism>
<dbReference type="OrthoDB" id="6417936at2759"/>
<dbReference type="HOGENOM" id="CLU_1300794_0_0_1"/>
<sequence length="212" mass="23787">MDWKVFVLVAILPSALSLPMELCCQSSSSSSSLSSSLNVTLDSSIPVSDSEMLEPFISPSISSSKTPDPVLMLMPQQEPPSCCGNDNDLPTEKKQVKRTRMKIRGTTSSGLRRTKRFPIHLDPLYQYRYLARSGQCPTAKDGQPEFYCPTPDRNGNWRCIDDFQLCDGVRHCPNGEDELPVSCLFYRVVETHLLSVSQRLNSDENRQRGVPR</sequence>
<dbReference type="GO" id="GO:0043195">
    <property type="term" value="C:terminal bouton"/>
    <property type="evidence" value="ECO:0000318"/>
    <property type="project" value="GO_Central"/>
</dbReference>
<reference evidence="4 5" key="1">
    <citation type="journal article" date="2011" name="Science">
        <title>The ecoresponsive genome of Daphnia pulex.</title>
        <authorList>
            <person name="Colbourne J.K."/>
            <person name="Pfrender M.E."/>
            <person name="Gilbert D."/>
            <person name="Thomas W.K."/>
            <person name="Tucker A."/>
            <person name="Oakley T.H."/>
            <person name="Tokishita S."/>
            <person name="Aerts A."/>
            <person name="Arnold G.J."/>
            <person name="Basu M.K."/>
            <person name="Bauer D.J."/>
            <person name="Caceres C.E."/>
            <person name="Carmel L."/>
            <person name="Casola C."/>
            <person name="Choi J.H."/>
            <person name="Detter J.C."/>
            <person name="Dong Q."/>
            <person name="Dusheyko S."/>
            <person name="Eads B.D."/>
            <person name="Frohlich T."/>
            <person name="Geiler-Samerotte K.A."/>
            <person name="Gerlach D."/>
            <person name="Hatcher P."/>
            <person name="Jogdeo S."/>
            <person name="Krijgsveld J."/>
            <person name="Kriventseva E.V."/>
            <person name="Kultz D."/>
            <person name="Laforsch C."/>
            <person name="Lindquist E."/>
            <person name="Lopez J."/>
            <person name="Manak J.R."/>
            <person name="Muller J."/>
            <person name="Pangilinan J."/>
            <person name="Patwardhan R.P."/>
            <person name="Pitluck S."/>
            <person name="Pritham E.J."/>
            <person name="Rechtsteiner A."/>
            <person name="Rho M."/>
            <person name="Rogozin I.B."/>
            <person name="Sakarya O."/>
            <person name="Salamov A."/>
            <person name="Schaack S."/>
            <person name="Shapiro H."/>
            <person name="Shiga Y."/>
            <person name="Skalitzky C."/>
            <person name="Smith Z."/>
            <person name="Souvorov A."/>
            <person name="Sung W."/>
            <person name="Tang Z."/>
            <person name="Tsuchiya D."/>
            <person name="Tu H."/>
            <person name="Vos H."/>
            <person name="Wang M."/>
            <person name="Wolf Y.I."/>
            <person name="Yamagata H."/>
            <person name="Yamada T."/>
            <person name="Ye Y."/>
            <person name="Shaw J.R."/>
            <person name="Andrews J."/>
            <person name="Crease T.J."/>
            <person name="Tang H."/>
            <person name="Lucas S.M."/>
            <person name="Robertson H.M."/>
            <person name="Bork P."/>
            <person name="Koonin E.V."/>
            <person name="Zdobnov E.M."/>
            <person name="Grigoriev I.V."/>
            <person name="Lynch M."/>
            <person name="Boore J.L."/>
        </authorList>
    </citation>
    <scope>NUCLEOTIDE SEQUENCE [LARGE SCALE GENOMIC DNA]</scope>
</reference>
<proteinExistence type="predicted"/>
<dbReference type="SMART" id="SM00192">
    <property type="entry name" value="LDLa"/>
    <property type="match status" value="1"/>
</dbReference>
<accession>E9HR92</accession>
<dbReference type="PANTHER" id="PTHR21105:SF0">
    <property type="entry name" value="GH16255P"/>
    <property type="match status" value="1"/>
</dbReference>
<dbReference type="KEGG" id="dpx:DAPPUDRAFT_264276"/>
<dbReference type="InterPro" id="IPR002172">
    <property type="entry name" value="LDrepeatLR_classA_rpt"/>
</dbReference>
<keyword evidence="3" id="KW-0732">Signal</keyword>
<protein>
    <recommendedName>
        <fullName evidence="6">Chitin-binding type-2 domain-containing protein</fullName>
    </recommendedName>
</protein>
<comment type="caution">
    <text evidence="2">Lacks conserved residue(s) required for the propagation of feature annotation.</text>
</comment>
<evidence type="ECO:0008006" key="6">
    <source>
        <dbReference type="Google" id="ProtNLM"/>
    </source>
</evidence>
<dbReference type="Proteomes" id="UP000000305">
    <property type="component" value="Unassembled WGS sequence"/>
</dbReference>
<dbReference type="PANTHER" id="PTHR21105">
    <property type="entry name" value="GH16255P"/>
    <property type="match status" value="1"/>
</dbReference>
<dbReference type="PROSITE" id="PS50068">
    <property type="entry name" value="LDLRA_2"/>
    <property type="match status" value="1"/>
</dbReference>
<dbReference type="Gene3D" id="2.40.128.620">
    <property type="match status" value="1"/>
</dbReference>
<dbReference type="PROSITE" id="PS01209">
    <property type="entry name" value="LDLRA_1"/>
    <property type="match status" value="1"/>
</dbReference>
<name>E9HR92_DAPPU</name>
<dbReference type="InParanoid" id="E9HR92"/>
<dbReference type="SUPFAM" id="SSF57424">
    <property type="entry name" value="LDL receptor-like module"/>
    <property type="match status" value="1"/>
</dbReference>
<evidence type="ECO:0000256" key="2">
    <source>
        <dbReference type="PROSITE-ProRule" id="PRU00124"/>
    </source>
</evidence>